<protein>
    <submittedName>
        <fullName evidence="2">Branched-subunit amino acid transport protein</fullName>
    </submittedName>
</protein>
<keyword evidence="1" id="KW-0812">Transmembrane</keyword>
<organism evidence="2 3">
    <name type="scientific">Phytomonospora endophytica</name>
    <dbReference type="NCBI Taxonomy" id="714109"/>
    <lineage>
        <taxon>Bacteria</taxon>
        <taxon>Bacillati</taxon>
        <taxon>Actinomycetota</taxon>
        <taxon>Actinomycetes</taxon>
        <taxon>Micromonosporales</taxon>
        <taxon>Micromonosporaceae</taxon>
        <taxon>Phytomonospora</taxon>
    </lineage>
</organism>
<name>A0A841FYE8_9ACTN</name>
<evidence type="ECO:0000256" key="1">
    <source>
        <dbReference type="SAM" id="Phobius"/>
    </source>
</evidence>
<dbReference type="Proteomes" id="UP000548476">
    <property type="component" value="Unassembled WGS sequence"/>
</dbReference>
<feature type="transmembrane region" description="Helical" evidence="1">
    <location>
        <begin position="6"/>
        <end position="31"/>
    </location>
</feature>
<dbReference type="RefSeq" id="WP_184791529.1">
    <property type="nucleotide sequence ID" value="NZ_BONT01000060.1"/>
</dbReference>
<dbReference type="AlphaFoldDB" id="A0A841FYE8"/>
<feature type="transmembrane region" description="Helical" evidence="1">
    <location>
        <begin position="59"/>
        <end position="81"/>
    </location>
</feature>
<comment type="caution">
    <text evidence="2">The sequence shown here is derived from an EMBL/GenBank/DDBJ whole genome shotgun (WGS) entry which is preliminary data.</text>
</comment>
<evidence type="ECO:0000313" key="2">
    <source>
        <dbReference type="EMBL" id="MBB6038748.1"/>
    </source>
</evidence>
<gene>
    <name evidence="2" type="ORF">HNR73_006634</name>
</gene>
<feature type="transmembrane region" description="Helical" evidence="1">
    <location>
        <begin position="144"/>
        <end position="170"/>
    </location>
</feature>
<reference evidence="2 3" key="1">
    <citation type="submission" date="2020-08" db="EMBL/GenBank/DDBJ databases">
        <title>Genomic Encyclopedia of Type Strains, Phase IV (KMG-IV): sequencing the most valuable type-strain genomes for metagenomic binning, comparative biology and taxonomic classification.</title>
        <authorList>
            <person name="Goeker M."/>
        </authorList>
    </citation>
    <scope>NUCLEOTIDE SEQUENCE [LARGE SCALE GENOMIC DNA]</scope>
    <source>
        <strain evidence="2 3">YIM 65646</strain>
    </source>
</reference>
<evidence type="ECO:0000313" key="3">
    <source>
        <dbReference type="Proteomes" id="UP000548476"/>
    </source>
</evidence>
<proteinExistence type="predicted"/>
<keyword evidence="1" id="KW-1133">Transmembrane helix</keyword>
<keyword evidence="1" id="KW-0472">Membrane</keyword>
<keyword evidence="3" id="KW-1185">Reference proteome</keyword>
<sequence length="171" mass="17933">MQWSTVIAYGTGYGLALSVLFTAGVFAGAALSRDFLLDDYPEAIQRRYGRPKSARGKRVALVFGIFVWGVCGVPLMTAAMVGLDGALDDGLGFLPAAVCAALVFATLVVFDTVVLDWIILAGLRPQLLVLPGTEDMAEYGDLRFHLVAALKGSPLIVVVGLVTGGLAALFA</sequence>
<feature type="transmembrane region" description="Helical" evidence="1">
    <location>
        <begin position="93"/>
        <end position="123"/>
    </location>
</feature>
<dbReference type="EMBL" id="JACHGT010000018">
    <property type="protein sequence ID" value="MBB6038748.1"/>
    <property type="molecule type" value="Genomic_DNA"/>
</dbReference>
<accession>A0A841FYE8</accession>